<sequence length="333" mass="37153">MFVRLLQGSLSSELQQAIELAADVYLKEETLPPCSGHRLCSSHWFPLQHGRPARQPHHALETYAASLLDLQPVKDHFGEDISSVVGLEWWLQEQEPEEEPKKFHTDKDVEFDNSECVVERVPCLSSVAYLSDTGGPTAVFNQAKRDGALYPHLPGTVALAFPRRGSLLLFDGALFHGVLHPDPVAAAPTWEQPRRTLLVNFWRVAPSAAKDPAAEEKLNLPRVVHPAIRSESSLEAEHIGCSLLANPLVLDLPRRFCEDAALWRQQRLPPTVADAISMTNNTSNGLSCGDISELCTRFVLVKYCSNSPEDESISPDFSEQPLHGKHWHYDWCD</sequence>
<evidence type="ECO:0000313" key="2">
    <source>
        <dbReference type="Proteomes" id="UP001515480"/>
    </source>
</evidence>
<dbReference type="Proteomes" id="UP001515480">
    <property type="component" value="Unassembled WGS sequence"/>
</dbReference>
<accession>A0AB34JWU5</accession>
<reference evidence="1 2" key="1">
    <citation type="journal article" date="2024" name="Science">
        <title>Giant polyketide synthase enzymes in the biosynthesis of giant marine polyether toxins.</title>
        <authorList>
            <person name="Fallon T.R."/>
            <person name="Shende V.V."/>
            <person name="Wierzbicki I.H."/>
            <person name="Pendleton A.L."/>
            <person name="Watervoot N.F."/>
            <person name="Auber R.P."/>
            <person name="Gonzalez D.J."/>
            <person name="Wisecaver J.H."/>
            <person name="Moore B.S."/>
        </authorList>
    </citation>
    <scope>NUCLEOTIDE SEQUENCE [LARGE SCALE GENOMIC DNA]</scope>
    <source>
        <strain evidence="1 2">12B1</strain>
    </source>
</reference>
<protein>
    <submittedName>
        <fullName evidence="1">Uncharacterized protein</fullName>
    </submittedName>
</protein>
<gene>
    <name evidence="1" type="ORF">AB1Y20_015093</name>
</gene>
<organism evidence="1 2">
    <name type="scientific">Prymnesium parvum</name>
    <name type="common">Toxic golden alga</name>
    <dbReference type="NCBI Taxonomy" id="97485"/>
    <lineage>
        <taxon>Eukaryota</taxon>
        <taxon>Haptista</taxon>
        <taxon>Haptophyta</taxon>
        <taxon>Prymnesiophyceae</taxon>
        <taxon>Prymnesiales</taxon>
        <taxon>Prymnesiaceae</taxon>
        <taxon>Prymnesium</taxon>
    </lineage>
</organism>
<dbReference type="EMBL" id="JBGBPQ010000003">
    <property type="protein sequence ID" value="KAL1526380.1"/>
    <property type="molecule type" value="Genomic_DNA"/>
</dbReference>
<evidence type="ECO:0000313" key="1">
    <source>
        <dbReference type="EMBL" id="KAL1526380.1"/>
    </source>
</evidence>
<comment type="caution">
    <text evidence="1">The sequence shown here is derived from an EMBL/GenBank/DDBJ whole genome shotgun (WGS) entry which is preliminary data.</text>
</comment>
<proteinExistence type="predicted"/>
<name>A0AB34JWU5_PRYPA</name>
<keyword evidence="2" id="KW-1185">Reference proteome</keyword>
<dbReference type="AlphaFoldDB" id="A0AB34JWU5"/>